<evidence type="ECO:0000259" key="6">
    <source>
        <dbReference type="PROSITE" id="PS50931"/>
    </source>
</evidence>
<comment type="similarity">
    <text evidence="1">Belongs to the LysR transcriptional regulatory family.</text>
</comment>
<dbReference type="RefSeq" id="WP_186745232.1">
    <property type="nucleotide sequence ID" value="NZ_CP060394.1"/>
</dbReference>
<dbReference type="Pfam" id="PF00126">
    <property type="entry name" value="HTH_1"/>
    <property type="match status" value="1"/>
</dbReference>
<dbReference type="AlphaFoldDB" id="A0A7G8BM96"/>
<evidence type="ECO:0000256" key="4">
    <source>
        <dbReference type="ARBA" id="ARBA00023163"/>
    </source>
</evidence>
<dbReference type="Proteomes" id="UP000515312">
    <property type="component" value="Chromosome"/>
</dbReference>
<name>A0A7G8BM96_9BACT</name>
<dbReference type="InterPro" id="IPR036390">
    <property type="entry name" value="WH_DNA-bd_sf"/>
</dbReference>
<dbReference type="FunFam" id="1.10.10.10:FF:000001">
    <property type="entry name" value="LysR family transcriptional regulator"/>
    <property type="match status" value="1"/>
</dbReference>
<evidence type="ECO:0000313" key="7">
    <source>
        <dbReference type="EMBL" id="QNI33666.1"/>
    </source>
</evidence>
<dbReference type="Pfam" id="PF03466">
    <property type="entry name" value="LysR_substrate"/>
    <property type="match status" value="1"/>
</dbReference>
<dbReference type="InterPro" id="IPR000847">
    <property type="entry name" value="LysR_HTH_N"/>
</dbReference>
<dbReference type="SUPFAM" id="SSF46785">
    <property type="entry name" value="Winged helix' DNA-binding domain"/>
    <property type="match status" value="1"/>
</dbReference>
<dbReference type="GO" id="GO:0032993">
    <property type="term" value="C:protein-DNA complex"/>
    <property type="evidence" value="ECO:0007669"/>
    <property type="project" value="TreeGrafter"/>
</dbReference>
<gene>
    <name evidence="7" type="ORF">H7849_06985</name>
</gene>
<evidence type="ECO:0000313" key="8">
    <source>
        <dbReference type="Proteomes" id="UP000515312"/>
    </source>
</evidence>
<organism evidence="7 8">
    <name type="scientific">Alloacidobacterium dinghuense</name>
    <dbReference type="NCBI Taxonomy" id="2763107"/>
    <lineage>
        <taxon>Bacteria</taxon>
        <taxon>Pseudomonadati</taxon>
        <taxon>Acidobacteriota</taxon>
        <taxon>Terriglobia</taxon>
        <taxon>Terriglobales</taxon>
        <taxon>Acidobacteriaceae</taxon>
        <taxon>Alloacidobacterium</taxon>
    </lineage>
</organism>
<dbReference type="Gene3D" id="1.10.10.10">
    <property type="entry name" value="Winged helix-like DNA-binding domain superfamily/Winged helix DNA-binding domain"/>
    <property type="match status" value="1"/>
</dbReference>
<dbReference type="InterPro" id="IPR005119">
    <property type="entry name" value="LysR_subst-bd"/>
</dbReference>
<dbReference type="Gene3D" id="3.40.190.10">
    <property type="entry name" value="Periplasmic binding protein-like II"/>
    <property type="match status" value="2"/>
</dbReference>
<proteinExistence type="inferred from homology"/>
<feature type="region of interest" description="Disordered" evidence="5">
    <location>
        <begin position="287"/>
        <end position="307"/>
    </location>
</feature>
<dbReference type="PANTHER" id="PTHR30346:SF28">
    <property type="entry name" value="HTH-TYPE TRANSCRIPTIONAL REGULATOR CYNR"/>
    <property type="match status" value="1"/>
</dbReference>
<keyword evidence="8" id="KW-1185">Reference proteome</keyword>
<keyword evidence="3" id="KW-0238">DNA-binding</keyword>
<protein>
    <submittedName>
        <fullName evidence="7">LysR family transcriptional regulator</fullName>
    </submittedName>
</protein>
<accession>A0A7G8BM96</accession>
<keyword evidence="2" id="KW-0805">Transcription regulation</keyword>
<evidence type="ECO:0000256" key="2">
    <source>
        <dbReference type="ARBA" id="ARBA00023015"/>
    </source>
</evidence>
<dbReference type="SUPFAM" id="SSF53850">
    <property type="entry name" value="Periplasmic binding protein-like II"/>
    <property type="match status" value="1"/>
</dbReference>
<evidence type="ECO:0000256" key="3">
    <source>
        <dbReference type="ARBA" id="ARBA00023125"/>
    </source>
</evidence>
<dbReference type="EMBL" id="CP060394">
    <property type="protein sequence ID" value="QNI33666.1"/>
    <property type="molecule type" value="Genomic_DNA"/>
</dbReference>
<feature type="domain" description="HTH lysR-type" evidence="6">
    <location>
        <begin position="1"/>
        <end position="58"/>
    </location>
</feature>
<evidence type="ECO:0000256" key="1">
    <source>
        <dbReference type="ARBA" id="ARBA00009437"/>
    </source>
</evidence>
<dbReference type="GO" id="GO:0003700">
    <property type="term" value="F:DNA-binding transcription factor activity"/>
    <property type="evidence" value="ECO:0007669"/>
    <property type="project" value="InterPro"/>
</dbReference>
<dbReference type="PANTHER" id="PTHR30346">
    <property type="entry name" value="TRANSCRIPTIONAL DUAL REGULATOR HCAR-RELATED"/>
    <property type="match status" value="1"/>
</dbReference>
<sequence length="307" mass="33712">MELRQLQYFCSVVQAGSFTKAAEQEGIAQPSLSQQIQRLERTLGTVLFVRLGRSVQLTHAGTVFYPYARDILNQAKRATTQIRQLETEIRGPLRVGVIPTVLPYLVAPNLHEFSAQYPEVEVILEEALTEQLTENLKACELDLIIVSLPLKGAELLRDPLVLVTAKSHKFVSLPVGANRDLSGERLLLLKEGHCFREDMLTACRRSQAEMAPAFESDHFGSIFPLVAAGAGVSIAPLMAAYHAHGCSIVSLARPQFRRVGFARLKSGAHFKPLTAFTKWLRTVAADANRPANSPPTDSPDRACDSAV</sequence>
<dbReference type="GO" id="GO:0003677">
    <property type="term" value="F:DNA binding"/>
    <property type="evidence" value="ECO:0007669"/>
    <property type="project" value="UniProtKB-KW"/>
</dbReference>
<keyword evidence="4" id="KW-0804">Transcription</keyword>
<reference evidence="7 8" key="1">
    <citation type="submission" date="2020-08" db="EMBL/GenBank/DDBJ databases">
        <title>Edaphobacter telluris sp. nov. and Acidobacterium dinghuensis sp. nov., two acidobacteria isolated from forest soil.</title>
        <authorList>
            <person name="Fu J."/>
            <person name="Qiu L."/>
        </authorList>
    </citation>
    <scope>NUCLEOTIDE SEQUENCE [LARGE SCALE GENOMIC DNA]</scope>
    <source>
        <strain evidence="7">4Y35</strain>
    </source>
</reference>
<dbReference type="PRINTS" id="PR00039">
    <property type="entry name" value="HTHLYSR"/>
</dbReference>
<feature type="compositionally biased region" description="Basic and acidic residues" evidence="5">
    <location>
        <begin position="298"/>
        <end position="307"/>
    </location>
</feature>
<dbReference type="InterPro" id="IPR036388">
    <property type="entry name" value="WH-like_DNA-bd_sf"/>
</dbReference>
<dbReference type="PROSITE" id="PS50931">
    <property type="entry name" value="HTH_LYSR"/>
    <property type="match status" value="1"/>
</dbReference>
<dbReference type="KEGG" id="adin:H7849_06985"/>
<evidence type="ECO:0000256" key="5">
    <source>
        <dbReference type="SAM" id="MobiDB-lite"/>
    </source>
</evidence>